<gene>
    <name evidence="2" type="ORF">NMN56_032790</name>
</gene>
<dbReference type="RefSeq" id="WP_274043894.1">
    <property type="nucleotide sequence ID" value="NZ_JANCPR020000043.1"/>
</dbReference>
<comment type="caution">
    <text evidence="2">The sequence shown here is derived from an EMBL/GenBank/DDBJ whole genome shotgun (WGS) entry which is preliminary data.</text>
</comment>
<dbReference type="Pfam" id="PF04149">
    <property type="entry name" value="DUF397"/>
    <property type="match status" value="2"/>
</dbReference>
<feature type="domain" description="DUF397" evidence="1">
    <location>
        <begin position="5"/>
        <end position="24"/>
    </location>
</feature>
<accession>A0ABT7A5L9</accession>
<keyword evidence="3" id="KW-1185">Reference proteome</keyword>
<evidence type="ECO:0000313" key="2">
    <source>
        <dbReference type="EMBL" id="MDJ1136642.1"/>
    </source>
</evidence>
<evidence type="ECO:0000313" key="3">
    <source>
        <dbReference type="Proteomes" id="UP001214441"/>
    </source>
</evidence>
<feature type="domain" description="DUF397" evidence="1">
    <location>
        <begin position="33"/>
        <end position="85"/>
    </location>
</feature>
<proteinExistence type="predicted"/>
<dbReference type="InterPro" id="IPR007278">
    <property type="entry name" value="DUF397"/>
</dbReference>
<protein>
    <submittedName>
        <fullName evidence="2">DUF397 domain-containing protein</fullName>
    </submittedName>
</protein>
<evidence type="ECO:0000259" key="1">
    <source>
        <dbReference type="Pfam" id="PF04149"/>
    </source>
</evidence>
<dbReference type="Proteomes" id="UP001214441">
    <property type="component" value="Unassembled WGS sequence"/>
</dbReference>
<sequence>MEAELNWHKSSYSGGQGDNCLEVAIEPLTTERTWHKSSHSGSGGDNCVEVAVRPGAAVLVRDSKDIGVSALRVSPAAWRAFAQAVGRSL</sequence>
<name>A0ABT7A5L9_9ACTN</name>
<reference evidence="2 3" key="1">
    <citation type="submission" date="2023-05" db="EMBL/GenBank/DDBJ databases">
        <title>Streptantibioticus silvisoli sp. nov., acidotolerant actinomycetes 1 from pine litter.</title>
        <authorList>
            <person name="Swiecimska M."/>
            <person name="Golinska P."/>
            <person name="Sangal V."/>
            <person name="Wachnowicz B."/>
            <person name="Goodfellow M."/>
        </authorList>
    </citation>
    <scope>NUCLEOTIDE SEQUENCE [LARGE SCALE GENOMIC DNA]</scope>
    <source>
        <strain evidence="2 3">DSM 42109</strain>
    </source>
</reference>
<organism evidence="2 3">
    <name type="scientific">Streptomyces iconiensis</name>
    <dbReference type="NCBI Taxonomy" id="1384038"/>
    <lineage>
        <taxon>Bacteria</taxon>
        <taxon>Bacillati</taxon>
        <taxon>Actinomycetota</taxon>
        <taxon>Actinomycetes</taxon>
        <taxon>Kitasatosporales</taxon>
        <taxon>Streptomycetaceae</taxon>
        <taxon>Streptomyces</taxon>
    </lineage>
</organism>
<dbReference type="EMBL" id="JANCPR020000043">
    <property type="protein sequence ID" value="MDJ1136642.1"/>
    <property type="molecule type" value="Genomic_DNA"/>
</dbReference>